<dbReference type="GO" id="GO:0043328">
    <property type="term" value="P:protein transport to vacuole involved in ubiquitin-dependent protein catabolic process via the multivesicular body sorting pathway"/>
    <property type="evidence" value="ECO:0007669"/>
    <property type="project" value="TreeGrafter"/>
</dbReference>
<evidence type="ECO:0000313" key="12">
    <source>
        <dbReference type="Proteomes" id="UP000663872"/>
    </source>
</evidence>
<feature type="region of interest" description="Disordered" evidence="6">
    <location>
        <begin position="1391"/>
        <end position="1509"/>
    </location>
</feature>
<dbReference type="InterPro" id="IPR004328">
    <property type="entry name" value="BRO1_dom"/>
</dbReference>
<feature type="compositionally biased region" description="Polar residues" evidence="6">
    <location>
        <begin position="1391"/>
        <end position="1403"/>
    </location>
</feature>
<dbReference type="Gene3D" id="1.20.140.50">
    <property type="entry name" value="alix/aip1 like domains"/>
    <property type="match status" value="1"/>
</dbReference>
<dbReference type="Gene3D" id="1.25.40.280">
    <property type="entry name" value="alix/aip1 like domains"/>
    <property type="match status" value="1"/>
</dbReference>
<dbReference type="PROSITE" id="PS50055">
    <property type="entry name" value="TYR_PHOSPHATASE_PTP"/>
    <property type="match status" value="1"/>
</dbReference>
<evidence type="ECO:0000259" key="10">
    <source>
        <dbReference type="PROSITE" id="PS51180"/>
    </source>
</evidence>
<dbReference type="PROSITE" id="PS50056">
    <property type="entry name" value="TYR_PHOSPHATASE_2"/>
    <property type="match status" value="1"/>
</dbReference>
<feature type="domain" description="Tyrosine-protein phosphatase" evidence="7">
    <location>
        <begin position="1701"/>
        <end position="1965"/>
    </location>
</feature>
<evidence type="ECO:0000256" key="2">
    <source>
        <dbReference type="ARBA" id="ARBA00004496"/>
    </source>
</evidence>
<comment type="caution">
    <text evidence="11">The sequence shown here is derived from an EMBL/GenBank/DDBJ whole genome shotgun (WGS) entry which is preliminary data.</text>
</comment>
<dbReference type="SMART" id="SM00194">
    <property type="entry name" value="PTPc"/>
    <property type="match status" value="1"/>
</dbReference>
<feature type="compositionally biased region" description="Polar residues" evidence="6">
    <location>
        <begin position="1293"/>
        <end position="1312"/>
    </location>
</feature>
<feature type="compositionally biased region" description="Polar residues" evidence="6">
    <location>
        <begin position="1140"/>
        <end position="1149"/>
    </location>
</feature>
<dbReference type="InterPro" id="IPR038499">
    <property type="entry name" value="BRO1_sf"/>
</dbReference>
<feature type="region of interest" description="Disordered" evidence="6">
    <location>
        <begin position="1524"/>
        <end position="1543"/>
    </location>
</feature>
<evidence type="ECO:0000256" key="3">
    <source>
        <dbReference type="ARBA" id="ARBA00022490"/>
    </source>
</evidence>
<evidence type="ECO:0000259" key="8">
    <source>
        <dbReference type="PROSITE" id="PS50056"/>
    </source>
</evidence>
<dbReference type="Proteomes" id="UP000663872">
    <property type="component" value="Unassembled WGS sequence"/>
</dbReference>
<keyword evidence="3" id="KW-0963">Cytoplasm</keyword>
<dbReference type="PANTHER" id="PTHR23030">
    <property type="entry name" value="PCD6 INTERACTING PROTEIN-RELATED"/>
    <property type="match status" value="1"/>
</dbReference>
<feature type="domain" description="BRO1" evidence="10">
    <location>
        <begin position="415"/>
        <end position="807"/>
    </location>
</feature>
<keyword evidence="5" id="KW-0175">Coiled coil</keyword>
<protein>
    <recommendedName>
        <fullName evidence="13">Tyrosine-protein phosphatase non-receptor type 23</fullName>
    </recommendedName>
</protein>
<feature type="region of interest" description="Disordered" evidence="6">
    <location>
        <begin position="1228"/>
        <end position="1375"/>
    </location>
</feature>
<dbReference type="InterPro" id="IPR000477">
    <property type="entry name" value="RT_dom"/>
</dbReference>
<dbReference type="PANTHER" id="PTHR23030:SF30">
    <property type="entry name" value="TYROSINE-PROTEIN PHOSPHATASE NON-RECEPTOR TYPE 23"/>
    <property type="match status" value="1"/>
</dbReference>
<feature type="compositionally biased region" description="Low complexity" evidence="6">
    <location>
        <begin position="1528"/>
        <end position="1543"/>
    </location>
</feature>
<feature type="compositionally biased region" description="Polar residues" evidence="6">
    <location>
        <begin position="1422"/>
        <end position="1432"/>
    </location>
</feature>
<keyword evidence="4" id="KW-0967">Endosome</keyword>
<feature type="compositionally biased region" description="Basic and acidic residues" evidence="6">
    <location>
        <begin position="2057"/>
        <end position="2071"/>
    </location>
</feature>
<gene>
    <name evidence="11" type="ORF">GRG538_LOCUS2396</name>
</gene>
<feature type="coiled-coil region" evidence="5">
    <location>
        <begin position="853"/>
        <end position="910"/>
    </location>
</feature>
<dbReference type="Pfam" id="PF00102">
    <property type="entry name" value="Y_phosphatase"/>
    <property type="match status" value="1"/>
</dbReference>
<dbReference type="InterPro" id="IPR000387">
    <property type="entry name" value="Tyr_Pase_dom"/>
</dbReference>
<dbReference type="GO" id="GO:0032456">
    <property type="term" value="P:endocytic recycling"/>
    <property type="evidence" value="ECO:0007669"/>
    <property type="project" value="TreeGrafter"/>
</dbReference>
<evidence type="ECO:0000256" key="5">
    <source>
        <dbReference type="SAM" id="Coils"/>
    </source>
</evidence>
<dbReference type="InterPro" id="IPR003595">
    <property type="entry name" value="Tyr_Pase_cat"/>
</dbReference>
<feature type="domain" description="Reverse transcriptase" evidence="9">
    <location>
        <begin position="87"/>
        <end position="365"/>
    </location>
</feature>
<dbReference type="PROSITE" id="PS50878">
    <property type="entry name" value="RT_POL"/>
    <property type="match status" value="1"/>
</dbReference>
<feature type="compositionally biased region" description="Low complexity" evidence="6">
    <location>
        <begin position="1404"/>
        <end position="1421"/>
    </location>
</feature>
<proteinExistence type="predicted"/>
<feature type="region of interest" description="Disordered" evidence="6">
    <location>
        <begin position="1100"/>
        <end position="1202"/>
    </location>
</feature>
<evidence type="ECO:0000256" key="4">
    <source>
        <dbReference type="ARBA" id="ARBA00022753"/>
    </source>
</evidence>
<dbReference type="GO" id="GO:0045022">
    <property type="term" value="P:early endosome to late endosome transport"/>
    <property type="evidence" value="ECO:0007669"/>
    <property type="project" value="TreeGrafter"/>
</dbReference>
<comment type="subcellular location">
    <subcellularLocation>
        <location evidence="2">Cytoplasm</location>
    </subcellularLocation>
    <subcellularLocation>
        <location evidence="1">Endosome</location>
    </subcellularLocation>
</comment>
<dbReference type="InterPro" id="IPR029021">
    <property type="entry name" value="Prot-tyrosine_phosphatase-like"/>
</dbReference>
<dbReference type="Pfam" id="PF00078">
    <property type="entry name" value="RVT_1"/>
    <property type="match status" value="1"/>
</dbReference>
<reference evidence="11" key="1">
    <citation type="submission" date="2021-02" db="EMBL/GenBank/DDBJ databases">
        <authorList>
            <person name="Nowell W R."/>
        </authorList>
    </citation>
    <scope>NUCLEOTIDE SEQUENCE</scope>
</reference>
<dbReference type="SMART" id="SM00404">
    <property type="entry name" value="PTPc_motif"/>
    <property type="match status" value="1"/>
</dbReference>
<dbReference type="EMBL" id="CAJNYT010000057">
    <property type="protein sequence ID" value="CAF3320677.1"/>
    <property type="molecule type" value="Genomic_DNA"/>
</dbReference>
<name>A0A817TQP0_9BILA</name>
<dbReference type="PROSITE" id="PS51180">
    <property type="entry name" value="BRO1"/>
    <property type="match status" value="1"/>
</dbReference>
<evidence type="ECO:0000313" key="11">
    <source>
        <dbReference type="EMBL" id="CAF3320677.1"/>
    </source>
</evidence>
<dbReference type="SMART" id="SM01041">
    <property type="entry name" value="BRO1"/>
    <property type="match status" value="1"/>
</dbReference>
<evidence type="ECO:0000256" key="6">
    <source>
        <dbReference type="SAM" id="MobiDB-lite"/>
    </source>
</evidence>
<dbReference type="Gene3D" id="1.20.120.560">
    <property type="entry name" value="alix/aip1 in complex with the ypdl late domain"/>
    <property type="match status" value="1"/>
</dbReference>
<dbReference type="SUPFAM" id="SSF52799">
    <property type="entry name" value="(Phosphotyrosine protein) phosphatases II"/>
    <property type="match status" value="1"/>
</dbReference>
<evidence type="ECO:0008006" key="13">
    <source>
        <dbReference type="Google" id="ProtNLM"/>
    </source>
</evidence>
<dbReference type="Pfam" id="PF03097">
    <property type="entry name" value="BRO1"/>
    <property type="match status" value="1"/>
</dbReference>
<dbReference type="GO" id="GO:0005768">
    <property type="term" value="C:endosome"/>
    <property type="evidence" value="ECO:0007669"/>
    <property type="project" value="UniProtKB-SubCell"/>
</dbReference>
<feature type="region of interest" description="Disordered" evidence="6">
    <location>
        <begin position="2057"/>
        <end position="2084"/>
    </location>
</feature>
<dbReference type="CDD" id="cd22541">
    <property type="entry name" value="SP5_N"/>
    <property type="match status" value="1"/>
</dbReference>
<feature type="domain" description="Tyrosine specific protein phosphatases" evidence="8">
    <location>
        <begin position="1881"/>
        <end position="1956"/>
    </location>
</feature>
<dbReference type="GO" id="GO:0004725">
    <property type="term" value="F:protein tyrosine phosphatase activity"/>
    <property type="evidence" value="ECO:0007669"/>
    <property type="project" value="InterPro"/>
</dbReference>
<dbReference type="InterPro" id="IPR000242">
    <property type="entry name" value="PTP_cat"/>
</dbReference>
<evidence type="ECO:0000259" key="7">
    <source>
        <dbReference type="PROSITE" id="PS50055"/>
    </source>
</evidence>
<feature type="coiled-coil region" evidence="5">
    <location>
        <begin position="782"/>
        <end position="809"/>
    </location>
</feature>
<dbReference type="PRINTS" id="PR00700">
    <property type="entry name" value="PRTYPHPHTASE"/>
</dbReference>
<evidence type="ECO:0000256" key="1">
    <source>
        <dbReference type="ARBA" id="ARBA00004177"/>
    </source>
</evidence>
<accession>A0A817TQP0</accession>
<feature type="compositionally biased region" description="Low complexity" evidence="6">
    <location>
        <begin position="1334"/>
        <end position="1369"/>
    </location>
</feature>
<sequence>MCELAADFYEDFFKKQEVVRPHPYTDSPLIEFDNKDENIPEVTLNELVETIHAKRKKPSLDAHGISNFMFNFLAPSDWFLLLQLYNQSFQKATLPVAWKDTRMILLAKKKSICSPAETRPISLLDIFQKVGEKLFLTRFQDVLDRRGILPDTQSGFRDKVRLQTRLLLFLEDAHSLMSNSAPISTIFVDFRSAFDQLWHIGCIGTLRRLGIPHSYLSWIEAWLINRRGHIEINGKKSWWFPIEKGGPQGGILTTSLFITYHSDMGQFLPWCTSHVFADDLAAVVAGQLGKHYMDQCLDLEMRIKLLLGQLEYYSLLAVQPINFAKTEALYSARAIGSPKFDIFFDEMKEKKINWVREFKYLGYWITPKLGWSNMLNKTMIKQNDNILTSMQTDSPRWGMEQPKDMPGFIRKGCPRLAAIGFDPKVSIESVDLCEKIPNYITANYQENGSKYSHECEQMNRLRQTTINSSADEAGIQLLKRYYCQLQLLRNRFPMLPDTECAVRFTWEDAFQKEDNTYNDVRFEEACILYNLGAMYSRLGANESRRTHDSIKNACTYFRCAAACFEKVRDQYTTYTSDLTPDLLTCQVHILLAQAHEAVLEKSLLDQRAPSVNAHVAMQISEYYQMALLNLMKPGINSIVSKRFKEWRVCLTYKLSYYFALTYYCCGLVAEEGKKYGHSVCYYDAAIERLKEAWKNAEKISSDKANIFKETHTFATDVLMGKQKVAKRDNDSVYFEKVPALSSLPAVQGAIVAKPQPFDCHDPEVCGPDIFQKLVPLDAHLAASEYSEEKAKLLREIIELTENKNRELEAFMLCLQLNRVPLNNEYLRLPRELLDCCAAVAARPNMTKELVSAMQQLNSQHHEVAEQVNEFEESLKTLEETNDSIKSNKEYKDLQLNLKNVRDMMVKANESNIELHRHMTNKVHHLKILISPLEQLEKTLPIINELDDEANKPKIARLALLNEKVETMKKQRETLLNDIRKNIHEDDITKLVLMQRQENHKGLFTEQVKKHEELVNIIKQNCTAQDNILQALTETNAEIADVRTKMGTTYENRNRLIQEYIDSFKSFEETLSKANEGIEFYKKQNAKLIKLNDRLIALKSQNQPQMTPKSSLHRQLPSNIPLRHSPSPAWSNQDLHEDDFSTTSLPSTISDRPRLKDYLAAMKPDTWGSNTGRSSKRSSSRRDENMYTPLPGSNIGDSSNFYANPNTLQSLPTFNPHQYQVQSSIAPEQPTMSYVPPPTQSPSFATQHRMSYQQPTHNQSRSMDPNSNLPPQNYRGQPQMTYNPPSTPPVQPIAQHQQFYPSQPNAPTQQTFYQLPPPSAQIQQPVYQPSPPAQQPIYQPSPVQQPVYQQQAYQPLPPQQQSFQPSVQQPAYQPASSFQQPMYQTTNTAFYNQPPAQHQMPQSMTNQQYPQQPTLQQPNTHQAQPFNDPTHSTIPPKFDPYRPQPVGAYDIPKPRNPPSQQQQMIPPQQQQQQQMIPQQQQQQMIPQQQQQQMIPQQQQQQQMMSPQQPIPPTNRVNQQDVYRPGGFFSTNQPQSPSSSMNNNSYDANQAVQYVPPPQPPAPLVPTCSISKSPANPVSKQSYIPQISDDLLSLALEQQFKTTVVTNTTEPLTPEIPSIHSIDEDIQVKSNGKPIACIQPLSVATEEKQPMQSFSTSPVTTLHPPQDPYNDKDKLDQLVNDVQRFEKHVSIMTKKTLNGTIPLEVEWKELSDLQEKDMHTQTCAIGKCNPKLNRFQDLIPYDNSRVRLVQTNPNQQKNFNDYINATSIGRIRDVSLLTAQYPLSTTVAEFWSMIYEQHVAIVAVLLRPDEMQSINVYPQKVGEELQFSSFTITLLSTKSPTQLTNHRIIRLHHSQTNQSRTVVWLEHFGWPPKEMPDNPIELLKFIQEVQYFLIQTRNHRSAILATCLSGVSRTGPFLSLFTSIQDIDEGRSFPDLNKIIRLLRSKRRHLIQDMNQLKFVYETLLYYAQDFLVKRGVLKVGSMMHHQSTTSTSKSTSSNINTLSLDDEMQTIMNKAKPIVQSIPNYDVGPILSSTAIEEKPPMKPLTAIEENFNLRPEESHIKPKTTRDDFFRTKSSPSNDLSDPINRLDPLWTFR</sequence>
<feature type="compositionally biased region" description="Low complexity" evidence="6">
    <location>
        <begin position="1457"/>
        <end position="1506"/>
    </location>
</feature>
<dbReference type="InterPro" id="IPR025304">
    <property type="entry name" value="ALIX_V_dom"/>
</dbReference>
<evidence type="ECO:0000259" key="9">
    <source>
        <dbReference type="PROSITE" id="PS50878"/>
    </source>
</evidence>
<organism evidence="11 12">
    <name type="scientific">Rotaria socialis</name>
    <dbReference type="NCBI Taxonomy" id="392032"/>
    <lineage>
        <taxon>Eukaryota</taxon>
        <taxon>Metazoa</taxon>
        <taxon>Spiralia</taxon>
        <taxon>Gnathifera</taxon>
        <taxon>Rotifera</taxon>
        <taxon>Eurotatoria</taxon>
        <taxon>Bdelloidea</taxon>
        <taxon>Philodinida</taxon>
        <taxon>Philodinidae</taxon>
        <taxon>Rotaria</taxon>
    </lineage>
</organism>
<feature type="compositionally biased region" description="Polar residues" evidence="6">
    <location>
        <begin position="1240"/>
        <end position="1283"/>
    </location>
</feature>
<dbReference type="Gene3D" id="3.90.190.10">
    <property type="entry name" value="Protein tyrosine phosphatase superfamily"/>
    <property type="match status" value="1"/>
</dbReference>
<dbReference type="Pfam" id="PF13949">
    <property type="entry name" value="ALIX_LYPXL_bnd"/>
    <property type="match status" value="1"/>
</dbReference>
<feature type="compositionally biased region" description="Polar residues" evidence="6">
    <location>
        <begin position="1100"/>
        <end position="1109"/>
    </location>
</feature>